<dbReference type="InterPro" id="IPR036388">
    <property type="entry name" value="WH-like_DNA-bd_sf"/>
</dbReference>
<accession>A0A1J4JUC6</accession>
<dbReference type="Gene3D" id="1.10.10.10">
    <property type="entry name" value="Winged helix-like DNA-binding domain superfamily/Winged helix DNA-binding domain"/>
    <property type="match status" value="1"/>
</dbReference>
<name>A0A1J4JUC6_9EUKA</name>
<sequence length="212" mass="24854">MALHHEPLLDELRKLIKPKAFSTNVYYCLEFGKKYPEIIPQIGIGWFSDNLIISHSKIFSNFIGISTNSHSYNFRHHNFLIDNSRKNNKDKLKLSYPDIKHWNIYFHLSTCFNKTSTFEEVKKLLIYTKKASTRERLVLLNRKEYPIPNIASESKEIAFPEIVDSYDDENSGFEFTVPNQFPEKFDYSQYAATLYDSDAEDPSPCENYTILL</sequence>
<evidence type="ECO:0000313" key="2">
    <source>
        <dbReference type="EMBL" id="OHT01126.1"/>
    </source>
</evidence>
<dbReference type="RefSeq" id="XP_068354262.1">
    <property type="nucleotide sequence ID" value="XM_068490271.1"/>
</dbReference>
<dbReference type="AlphaFoldDB" id="A0A1J4JUC6"/>
<evidence type="ECO:0000259" key="1">
    <source>
        <dbReference type="Pfam" id="PF10416"/>
    </source>
</evidence>
<keyword evidence="3" id="KW-1185">Reference proteome</keyword>
<dbReference type="Proteomes" id="UP000179807">
    <property type="component" value="Unassembled WGS sequence"/>
</dbReference>
<dbReference type="EMBL" id="MLAK01000926">
    <property type="protein sequence ID" value="OHT01126.1"/>
    <property type="molecule type" value="Genomic_DNA"/>
</dbReference>
<dbReference type="GeneID" id="94824975"/>
<dbReference type="VEuPathDB" id="TrichDB:TRFO_01721"/>
<proteinExistence type="predicted"/>
<evidence type="ECO:0000313" key="3">
    <source>
        <dbReference type="Proteomes" id="UP000179807"/>
    </source>
</evidence>
<comment type="caution">
    <text evidence="2">The sequence shown here is derived from an EMBL/GenBank/DDBJ whole genome shotgun (WGS) entry which is preliminary data.</text>
</comment>
<reference evidence="2" key="1">
    <citation type="submission" date="2016-10" db="EMBL/GenBank/DDBJ databases">
        <authorList>
            <person name="Benchimol M."/>
            <person name="Almeida L.G."/>
            <person name="Vasconcelos A.T."/>
            <person name="Perreira-Neves A."/>
            <person name="Rosa I.A."/>
            <person name="Tasca T."/>
            <person name="Bogo M.R."/>
            <person name="de Souza W."/>
        </authorList>
    </citation>
    <scope>NUCLEOTIDE SEQUENCE [LARGE SCALE GENOMIC DNA]</scope>
    <source>
        <strain evidence="2">K</strain>
    </source>
</reference>
<dbReference type="Pfam" id="PF10416">
    <property type="entry name" value="IBD"/>
    <property type="match status" value="1"/>
</dbReference>
<protein>
    <recommendedName>
        <fullName evidence="1">Initiator binding domain-containing protein</fullName>
    </recommendedName>
</protein>
<feature type="domain" description="Initiator binding" evidence="1">
    <location>
        <begin position="19"/>
        <end position="101"/>
    </location>
</feature>
<organism evidence="2 3">
    <name type="scientific">Tritrichomonas foetus</name>
    <dbReference type="NCBI Taxonomy" id="1144522"/>
    <lineage>
        <taxon>Eukaryota</taxon>
        <taxon>Metamonada</taxon>
        <taxon>Parabasalia</taxon>
        <taxon>Tritrichomonadida</taxon>
        <taxon>Tritrichomonadidae</taxon>
        <taxon>Tritrichomonas</taxon>
    </lineage>
</organism>
<gene>
    <name evidence="2" type="ORF">TRFO_01721</name>
</gene>
<dbReference type="InterPro" id="IPR018845">
    <property type="entry name" value="Initiator-bd"/>
</dbReference>